<gene>
    <name evidence="2" type="ORF">WJM97_15155</name>
</gene>
<keyword evidence="3" id="KW-1185">Reference proteome</keyword>
<dbReference type="Proteomes" id="UP001483337">
    <property type="component" value="Chromosome"/>
</dbReference>
<dbReference type="RefSeq" id="WP_353929639.1">
    <property type="nucleotide sequence ID" value="NZ_CP150886.1"/>
</dbReference>
<dbReference type="Gene3D" id="3.90.1570.10">
    <property type="entry name" value="tt1808, chain A"/>
    <property type="match status" value="1"/>
</dbReference>
<sequence>MSIQLVTRRFTVAQYHQMNQAGILTEDDRVELINGEIIEMSPIGRKHAACVDRLNYLLAILLGTKVIIRVQNPILLNNLSEPQPDIALLKPRADFYESGHPQPQDTFLLIEVADSSLEYDRDIKIPLYANSGILEVWLVDILEQTITVYRQPTANGYSEIKTFHRGEILDILAFSEIKTTVDSILG</sequence>
<keyword evidence="2" id="KW-0540">Nuclease</keyword>
<dbReference type="Pfam" id="PF05685">
    <property type="entry name" value="Uma2"/>
    <property type="match status" value="1"/>
</dbReference>
<reference evidence="2 3" key="1">
    <citation type="submission" date="2024-04" db="EMBL/GenBank/DDBJ databases">
        <title>Okeanomitos corallinicola gen. &amp; sp. nov. (Nostocales, Cyanobacteria), a new toxic marine heterocyst-forming cyanobacterium from a coral reef.</title>
        <authorList>
            <person name="Li H."/>
            <person name="Li R."/>
            <person name="Kang J."/>
            <person name="Hii K.S."/>
            <person name="Mohamed H.F."/>
            <person name="Xu X."/>
            <person name="Luo Z."/>
        </authorList>
    </citation>
    <scope>NUCLEOTIDE SEQUENCE [LARGE SCALE GENOMIC DNA]</scope>
    <source>
        <strain evidence="2 3">TIOX110</strain>
    </source>
</reference>
<name>A0ABZ2UT59_9CYAN</name>
<dbReference type="SUPFAM" id="SSF52980">
    <property type="entry name" value="Restriction endonuclease-like"/>
    <property type="match status" value="1"/>
</dbReference>
<evidence type="ECO:0000313" key="3">
    <source>
        <dbReference type="Proteomes" id="UP001483337"/>
    </source>
</evidence>
<evidence type="ECO:0000259" key="1">
    <source>
        <dbReference type="Pfam" id="PF05685"/>
    </source>
</evidence>
<feature type="domain" description="Putative restriction endonuclease" evidence="1">
    <location>
        <begin position="13"/>
        <end position="180"/>
    </location>
</feature>
<dbReference type="CDD" id="cd06260">
    <property type="entry name" value="DUF820-like"/>
    <property type="match status" value="1"/>
</dbReference>
<dbReference type="PANTHER" id="PTHR35400">
    <property type="entry name" value="SLR1083 PROTEIN"/>
    <property type="match status" value="1"/>
</dbReference>
<dbReference type="EMBL" id="CP150886">
    <property type="protein sequence ID" value="WZB86725.1"/>
    <property type="molecule type" value="Genomic_DNA"/>
</dbReference>
<accession>A0ABZ2UT59</accession>
<dbReference type="PANTHER" id="PTHR35400:SF1">
    <property type="entry name" value="SLR1083 PROTEIN"/>
    <property type="match status" value="1"/>
</dbReference>
<keyword evidence="2" id="KW-0378">Hydrolase</keyword>
<protein>
    <submittedName>
        <fullName evidence="2">Uma2 family endonuclease</fullName>
    </submittedName>
</protein>
<proteinExistence type="predicted"/>
<dbReference type="InterPro" id="IPR008538">
    <property type="entry name" value="Uma2"/>
</dbReference>
<keyword evidence="2" id="KW-0255">Endonuclease</keyword>
<dbReference type="InterPro" id="IPR012296">
    <property type="entry name" value="Nuclease_put_TT1808"/>
</dbReference>
<organism evidence="2 3">
    <name type="scientific">Okeanomitos corallinicola TIOX110</name>
    <dbReference type="NCBI Taxonomy" id="3133117"/>
    <lineage>
        <taxon>Bacteria</taxon>
        <taxon>Bacillati</taxon>
        <taxon>Cyanobacteriota</taxon>
        <taxon>Cyanophyceae</taxon>
        <taxon>Nostocales</taxon>
        <taxon>Aphanizomenonaceae</taxon>
        <taxon>Okeanomitos</taxon>
    </lineage>
</organism>
<dbReference type="GO" id="GO:0004519">
    <property type="term" value="F:endonuclease activity"/>
    <property type="evidence" value="ECO:0007669"/>
    <property type="project" value="UniProtKB-KW"/>
</dbReference>
<evidence type="ECO:0000313" key="2">
    <source>
        <dbReference type="EMBL" id="WZB86725.1"/>
    </source>
</evidence>
<dbReference type="InterPro" id="IPR011335">
    <property type="entry name" value="Restrct_endonuc-II-like"/>
</dbReference>